<dbReference type="EMBL" id="GBRH01238766">
    <property type="protein sequence ID" value="JAD59129.1"/>
    <property type="molecule type" value="Transcribed_RNA"/>
</dbReference>
<proteinExistence type="predicted"/>
<sequence length="45" mass="4716">MGPWDKRGAPDSVSFGMQGTERVLAFWDCGALAAASAERSSDGRA</sequence>
<dbReference type="AlphaFoldDB" id="A0A0A9B596"/>
<organism evidence="1">
    <name type="scientific">Arundo donax</name>
    <name type="common">Giant reed</name>
    <name type="synonym">Donax arundinaceus</name>
    <dbReference type="NCBI Taxonomy" id="35708"/>
    <lineage>
        <taxon>Eukaryota</taxon>
        <taxon>Viridiplantae</taxon>
        <taxon>Streptophyta</taxon>
        <taxon>Embryophyta</taxon>
        <taxon>Tracheophyta</taxon>
        <taxon>Spermatophyta</taxon>
        <taxon>Magnoliopsida</taxon>
        <taxon>Liliopsida</taxon>
        <taxon>Poales</taxon>
        <taxon>Poaceae</taxon>
        <taxon>PACMAD clade</taxon>
        <taxon>Arundinoideae</taxon>
        <taxon>Arundineae</taxon>
        <taxon>Arundo</taxon>
    </lineage>
</organism>
<evidence type="ECO:0000313" key="1">
    <source>
        <dbReference type="EMBL" id="JAD59129.1"/>
    </source>
</evidence>
<protein>
    <submittedName>
        <fullName evidence="1">Uncharacterized protein</fullName>
    </submittedName>
</protein>
<accession>A0A0A9B596</accession>
<name>A0A0A9B596_ARUDO</name>
<reference evidence="1" key="1">
    <citation type="submission" date="2014-09" db="EMBL/GenBank/DDBJ databases">
        <authorList>
            <person name="Magalhaes I.L.F."/>
            <person name="Oliveira U."/>
            <person name="Santos F.R."/>
            <person name="Vidigal T.H.D.A."/>
            <person name="Brescovit A.D."/>
            <person name="Santos A.J."/>
        </authorList>
    </citation>
    <scope>NUCLEOTIDE SEQUENCE</scope>
    <source>
        <tissue evidence="1">Shoot tissue taken approximately 20 cm above the soil surface</tissue>
    </source>
</reference>
<reference evidence="1" key="2">
    <citation type="journal article" date="2015" name="Data Brief">
        <title>Shoot transcriptome of the giant reed, Arundo donax.</title>
        <authorList>
            <person name="Barrero R.A."/>
            <person name="Guerrero F.D."/>
            <person name="Moolhuijzen P."/>
            <person name="Goolsby J.A."/>
            <person name="Tidwell J."/>
            <person name="Bellgard S.E."/>
            <person name="Bellgard M.I."/>
        </authorList>
    </citation>
    <scope>NUCLEOTIDE SEQUENCE</scope>
    <source>
        <tissue evidence="1">Shoot tissue taken approximately 20 cm above the soil surface</tissue>
    </source>
</reference>